<proteinExistence type="predicted"/>
<protein>
    <submittedName>
        <fullName evidence="1">Uncharacterized protein</fullName>
    </submittedName>
</protein>
<accession>A0A1Z8BB79</accession>
<reference evidence="2" key="1">
    <citation type="journal article" date="2017" name="Proc. Natl. Acad. Sci. U.S.A.">
        <title>Simulation of Deepwater Horizon oil plume reveals substrate specialization within a complex community of hydrocarbon-degraders.</title>
        <authorList>
            <person name="Hu P."/>
            <person name="Dubinsky E.A."/>
            <person name="Probst A.J."/>
            <person name="Wang J."/>
            <person name="Sieber C.M.K."/>
            <person name="Tom L.M."/>
            <person name="Gardinali P."/>
            <person name="Banfield J.F."/>
            <person name="Atlas R.M."/>
            <person name="Andersen G.L."/>
        </authorList>
    </citation>
    <scope>NUCLEOTIDE SEQUENCE [LARGE SCALE GENOMIC DNA]</scope>
</reference>
<dbReference type="Proteomes" id="UP000196102">
    <property type="component" value="Unassembled WGS sequence"/>
</dbReference>
<dbReference type="EMBL" id="MAAX01000034">
    <property type="protein sequence ID" value="OUS19832.1"/>
    <property type="molecule type" value="Genomic_DNA"/>
</dbReference>
<evidence type="ECO:0000313" key="2">
    <source>
        <dbReference type="Proteomes" id="UP000196102"/>
    </source>
</evidence>
<name>A0A1Z8BB79_9FLAO</name>
<organism evidence="1 2">
    <name type="scientific">Nonlabens dokdonensis</name>
    <dbReference type="NCBI Taxonomy" id="328515"/>
    <lineage>
        <taxon>Bacteria</taxon>
        <taxon>Pseudomonadati</taxon>
        <taxon>Bacteroidota</taxon>
        <taxon>Flavobacteriia</taxon>
        <taxon>Flavobacteriales</taxon>
        <taxon>Flavobacteriaceae</taxon>
        <taxon>Nonlabens</taxon>
    </lineage>
</organism>
<dbReference type="RefSeq" id="WP_303685737.1">
    <property type="nucleotide sequence ID" value="NZ_CAJXYO010000012.1"/>
</dbReference>
<sequence length="213" mass="25737">MTDNNLNIVLEQQTKIIINTIIIVEYLTSFPEYLEETNQKQPKDLWFIYQVLKNNAIINLTQLFHHKEDYSFNQINRILKYYPLENEQILKDFNLTLKPAKALFEELKILNIRNEYVGHLLSTRVSHKIDWKKVVNLLSQACNIHDCINQRINNAQNYWYIDQNILHSIFTKDLKSRHLFSKWREMYDKDTEFLKRDEVGKLTKLNWKKNTNF</sequence>
<gene>
    <name evidence="1" type="ORF">A9Q93_02130</name>
</gene>
<evidence type="ECO:0000313" key="1">
    <source>
        <dbReference type="EMBL" id="OUS19832.1"/>
    </source>
</evidence>
<dbReference type="AlphaFoldDB" id="A0A1Z8BB79"/>
<comment type="caution">
    <text evidence="1">The sequence shown here is derived from an EMBL/GenBank/DDBJ whole genome shotgun (WGS) entry which is preliminary data.</text>
</comment>